<gene>
    <name evidence="3" type="ORF">MCNS_02450</name>
</gene>
<dbReference type="PROSITE" id="PS51257">
    <property type="entry name" value="PROKAR_LIPOPROTEIN"/>
    <property type="match status" value="1"/>
</dbReference>
<protein>
    <submittedName>
        <fullName evidence="3">Uncharacterized protein</fullName>
    </submittedName>
</protein>
<dbReference type="InterPro" id="IPR056463">
    <property type="entry name" value="DUF7373_C"/>
</dbReference>
<dbReference type="STRING" id="44010.AWC00_23445"/>
<name>A0A1X1SZG6_9MYCO</name>
<evidence type="ECO:0000259" key="2">
    <source>
        <dbReference type="Pfam" id="PF24092"/>
    </source>
</evidence>
<keyword evidence="4" id="KW-1185">Reference proteome</keyword>
<dbReference type="RefSeq" id="WP_085235180.1">
    <property type="nucleotide sequence ID" value="NZ_AP022613.1"/>
</dbReference>
<dbReference type="Pfam" id="PF24092">
    <property type="entry name" value="DUF7373_C"/>
    <property type="match status" value="1"/>
</dbReference>
<feature type="domain" description="DUF7373" evidence="1">
    <location>
        <begin position="58"/>
        <end position="264"/>
    </location>
</feature>
<evidence type="ECO:0000313" key="4">
    <source>
        <dbReference type="Proteomes" id="UP000467385"/>
    </source>
</evidence>
<accession>A0A1X1SZG6</accession>
<evidence type="ECO:0000259" key="1">
    <source>
        <dbReference type="Pfam" id="PF24088"/>
    </source>
</evidence>
<dbReference type="EMBL" id="AP022613">
    <property type="protein sequence ID" value="BBZ37182.1"/>
    <property type="molecule type" value="Genomic_DNA"/>
</dbReference>
<reference evidence="3 4" key="1">
    <citation type="journal article" date="2019" name="Emerg. Microbes Infect.">
        <title>Comprehensive subspecies identification of 175 nontuberculous mycobacteria species based on 7547 genomic profiles.</title>
        <authorList>
            <person name="Matsumoto Y."/>
            <person name="Kinjo T."/>
            <person name="Motooka D."/>
            <person name="Nabeya D."/>
            <person name="Jung N."/>
            <person name="Uechi K."/>
            <person name="Horii T."/>
            <person name="Iida T."/>
            <person name="Fujita J."/>
            <person name="Nakamura S."/>
        </authorList>
    </citation>
    <scope>NUCLEOTIDE SEQUENCE [LARGE SCALE GENOMIC DNA]</scope>
    <source>
        <strain evidence="3 4">JCM 14738</strain>
    </source>
</reference>
<dbReference type="Pfam" id="PF24088">
    <property type="entry name" value="DUF7373"/>
    <property type="match status" value="1"/>
</dbReference>
<evidence type="ECO:0000313" key="3">
    <source>
        <dbReference type="EMBL" id="BBZ37182.1"/>
    </source>
</evidence>
<dbReference type="Proteomes" id="UP000467385">
    <property type="component" value="Chromosome"/>
</dbReference>
<sequence>MIVRIAAAVATVAALTVGCSSGIEGTAVKAPGGGTWDGVDPAALDVGNYPTTPRPALGVAGDPVQGGWAEARRLATNVVGPWEVDPALTHFAQNATGVVKDSDGVNALLGAPMGDGLAGHKFVAGFSSSRSTDTGSYKDLLNVVLETDTPADATAAVADMAAKAAVLTMPYAENPIPTQHFTIPRYPGTAAVTYRWTSHYPTVGDRYSVTALTAHGQYILAQTATSAENPDSAAKLIATALDLQQPLVDSFKPTPFDKLAQLPLDPDGLLARTLPPRSENETINDGIYDQHGALHLETDNPLHRQALFKSAGVQQVADFVELRVYQTPDPGSAARIVADMTDPHRVAGVTGMPKAKCFTETLAFWCVAAADRYAYFIQNEQEAALHQMMAAQYRMLTGK</sequence>
<dbReference type="AlphaFoldDB" id="A0A1X1SZG6"/>
<dbReference type="OrthoDB" id="4569937at2"/>
<dbReference type="InterPro" id="IPR055797">
    <property type="entry name" value="DUF7373"/>
</dbReference>
<organism evidence="3 4">
    <name type="scientific">Mycobacterium conspicuum</name>
    <dbReference type="NCBI Taxonomy" id="44010"/>
    <lineage>
        <taxon>Bacteria</taxon>
        <taxon>Bacillati</taxon>
        <taxon>Actinomycetota</taxon>
        <taxon>Actinomycetes</taxon>
        <taxon>Mycobacteriales</taxon>
        <taxon>Mycobacteriaceae</taxon>
        <taxon>Mycobacterium</taxon>
    </lineage>
</organism>
<feature type="domain" description="DUF7373" evidence="2">
    <location>
        <begin position="269"/>
        <end position="397"/>
    </location>
</feature>
<proteinExistence type="predicted"/>